<organism evidence="1 2">
    <name type="scientific">Anisodus tanguticus</name>
    <dbReference type="NCBI Taxonomy" id="243964"/>
    <lineage>
        <taxon>Eukaryota</taxon>
        <taxon>Viridiplantae</taxon>
        <taxon>Streptophyta</taxon>
        <taxon>Embryophyta</taxon>
        <taxon>Tracheophyta</taxon>
        <taxon>Spermatophyta</taxon>
        <taxon>Magnoliopsida</taxon>
        <taxon>eudicotyledons</taxon>
        <taxon>Gunneridae</taxon>
        <taxon>Pentapetalae</taxon>
        <taxon>asterids</taxon>
        <taxon>lamiids</taxon>
        <taxon>Solanales</taxon>
        <taxon>Solanaceae</taxon>
        <taxon>Solanoideae</taxon>
        <taxon>Hyoscyameae</taxon>
        <taxon>Anisodus</taxon>
    </lineage>
</organism>
<gene>
    <name evidence="1" type="ORF">RND71_040577</name>
</gene>
<keyword evidence="2" id="KW-1185">Reference proteome</keyword>
<protein>
    <submittedName>
        <fullName evidence="1">Uncharacterized protein</fullName>
    </submittedName>
</protein>
<dbReference type="AlphaFoldDB" id="A0AAE1UVU8"/>
<proteinExistence type="predicted"/>
<evidence type="ECO:0000313" key="2">
    <source>
        <dbReference type="Proteomes" id="UP001291623"/>
    </source>
</evidence>
<reference evidence="1" key="1">
    <citation type="submission" date="2023-12" db="EMBL/GenBank/DDBJ databases">
        <title>Genome assembly of Anisodus tanguticus.</title>
        <authorList>
            <person name="Wang Y.-J."/>
        </authorList>
    </citation>
    <scope>NUCLEOTIDE SEQUENCE</scope>
    <source>
        <strain evidence="1">KB-2021</strain>
        <tissue evidence="1">Leaf</tissue>
    </source>
</reference>
<comment type="caution">
    <text evidence="1">The sequence shown here is derived from an EMBL/GenBank/DDBJ whole genome shotgun (WGS) entry which is preliminary data.</text>
</comment>
<accession>A0AAE1UVU8</accession>
<sequence length="139" mass="14758">MASQSLPTSGTTTSVPYVTVLLISTSPMTSLSLPAFLPTISSPISSFSTTSILPGLLPSSGGLPNRFTICSPVVYLTTCDRMDAQEVVSILISLENSSNNLLHDCRTLLPHLFWEQNDVAASTILGTKCNSGRAKILLD</sequence>
<dbReference type="EMBL" id="JAVYJV010000023">
    <property type="protein sequence ID" value="KAK4339115.1"/>
    <property type="molecule type" value="Genomic_DNA"/>
</dbReference>
<dbReference type="Proteomes" id="UP001291623">
    <property type="component" value="Unassembled WGS sequence"/>
</dbReference>
<evidence type="ECO:0000313" key="1">
    <source>
        <dbReference type="EMBL" id="KAK4339115.1"/>
    </source>
</evidence>
<name>A0AAE1UVU8_9SOLA</name>